<comment type="caution">
    <text evidence="2">The sequence shown here is derived from an EMBL/GenBank/DDBJ whole genome shotgun (WGS) entry which is preliminary data.</text>
</comment>
<keyword evidence="1" id="KW-1133">Transmembrane helix</keyword>
<sequence length="371" mass="42243">MKSDDKVKIIKIPSYISEKSSRNDPTDFIFSKELFFPIIYLLVAFEIITRILFQENGLIVLYHWIISGENLLIPVFLILPIFVFIAMIAQQCKTIYLIKKGNFDSYIFIGDRLHEGALVYAENDPSKNILFASEVNSSHPSPYFNELYKKLILLKEPSGILRKADNQNIISLIVQIIVTLATLSFSFAGVCIILKTYAYTQLPLGDTFASLDHGPNLGDFLPFLSILSPFLFFILFSVASFFVASFIWIKVKIRNFTNTQKNKDDSSFLPRDIKSGAIFTGRILKSVTERGSSSDKTFSEKHQIYLIEFTDVFNTPVYINYHIIGENGSQKQPWGQKTKLKQTLDNWKKTGERVTFQIIPDGELLTVAPVL</sequence>
<reference evidence="2 3" key="1">
    <citation type="submission" date="2013-01" db="EMBL/GenBank/DDBJ databases">
        <authorList>
            <person name="Harkins D.M."/>
            <person name="Durkin A.S."/>
            <person name="Brinkac L.M."/>
            <person name="Haft D.H."/>
            <person name="Selengut J.D."/>
            <person name="Sanka R."/>
            <person name="DePew J."/>
            <person name="Purushe J."/>
            <person name="Picardeau M."/>
            <person name="Werts C."/>
            <person name="Goarant C."/>
            <person name="Vinetz J.M."/>
            <person name="Sutton G.G."/>
            <person name="Nierman W.C."/>
            <person name="Fouts D.E."/>
        </authorList>
    </citation>
    <scope>NUCLEOTIDE SEQUENCE [LARGE SCALE GENOMIC DNA]</scope>
    <source>
        <strain evidence="2 3">200901868</strain>
    </source>
</reference>
<name>M6W2X8_LEPBO</name>
<dbReference type="STRING" id="1192866.LEP1GSC133_4674"/>
<organism evidence="2 3">
    <name type="scientific">Leptospira borgpetersenii serovar Pomona str. 200901868</name>
    <dbReference type="NCBI Taxonomy" id="1192866"/>
    <lineage>
        <taxon>Bacteria</taxon>
        <taxon>Pseudomonadati</taxon>
        <taxon>Spirochaetota</taxon>
        <taxon>Spirochaetia</taxon>
        <taxon>Leptospirales</taxon>
        <taxon>Leptospiraceae</taxon>
        <taxon>Leptospira</taxon>
    </lineage>
</organism>
<feature type="transmembrane region" description="Helical" evidence="1">
    <location>
        <begin position="172"/>
        <end position="200"/>
    </location>
</feature>
<evidence type="ECO:0000313" key="3">
    <source>
        <dbReference type="Proteomes" id="UP000012159"/>
    </source>
</evidence>
<gene>
    <name evidence="2" type="ORF">LEP1GSC133_4674</name>
</gene>
<protein>
    <submittedName>
        <fullName evidence="2">Uncharacterized protein</fullName>
    </submittedName>
</protein>
<accession>M6W2X8</accession>
<feature type="transmembrane region" description="Helical" evidence="1">
    <location>
        <begin position="220"/>
        <end position="249"/>
    </location>
</feature>
<dbReference type="AlphaFoldDB" id="M6W2X8"/>
<dbReference type="Proteomes" id="UP000012159">
    <property type="component" value="Unassembled WGS sequence"/>
</dbReference>
<feature type="transmembrane region" description="Helical" evidence="1">
    <location>
        <begin position="71"/>
        <end position="89"/>
    </location>
</feature>
<feature type="transmembrane region" description="Helical" evidence="1">
    <location>
        <begin position="38"/>
        <end position="65"/>
    </location>
</feature>
<keyword evidence="1" id="KW-0472">Membrane</keyword>
<evidence type="ECO:0000256" key="1">
    <source>
        <dbReference type="SAM" id="Phobius"/>
    </source>
</evidence>
<evidence type="ECO:0000313" key="2">
    <source>
        <dbReference type="EMBL" id="EMO63450.1"/>
    </source>
</evidence>
<keyword evidence="1" id="KW-0812">Transmembrane</keyword>
<proteinExistence type="predicted"/>
<dbReference type="EMBL" id="AKWF02000052">
    <property type="protein sequence ID" value="EMO63450.1"/>
    <property type="molecule type" value="Genomic_DNA"/>
</dbReference>